<dbReference type="OrthoDB" id="4288123at2"/>
<feature type="domain" description="Luciferase-like" evidence="5">
    <location>
        <begin position="15"/>
        <end position="268"/>
    </location>
</feature>
<dbReference type="AlphaFoldDB" id="A0A1W0BLZ7"/>
<keyword evidence="3" id="KW-0560">Oxidoreductase</keyword>
<keyword evidence="7" id="KW-1185">Reference proteome</keyword>
<dbReference type="GO" id="GO:0046306">
    <property type="term" value="P:alkanesulfonate catabolic process"/>
    <property type="evidence" value="ECO:0007669"/>
    <property type="project" value="TreeGrafter"/>
</dbReference>
<evidence type="ECO:0000256" key="4">
    <source>
        <dbReference type="ARBA" id="ARBA00023033"/>
    </source>
</evidence>
<evidence type="ECO:0000259" key="5">
    <source>
        <dbReference type="Pfam" id="PF00296"/>
    </source>
</evidence>
<sequence>MTTQRDFRFGVNMVVPQSRAEWVDKCRRAESLGYDVIGVADHLGIAPPFPALVLAAESTEHVRLNTFVLNAAFYNPVLLARDVAGTDQFIDGRLELGLGAGYVRDEFDAAGIPFGTGGQRVSHLERTVGKLRDLFADPNYQPAPAQAGGPPLLIAGWGDRLLQLAAEHAAVVGFTGAAATAEGGLRLAGPDEIDERVAYVRRQLGERIGEVELNILVQAVVPESERTDMLTRYEAALPAEVVAGAAELPTVLVGSPQYIAQRLCEYRERFGISYITVLEDRMEIFAPVIERLR</sequence>
<dbReference type="InterPro" id="IPR011251">
    <property type="entry name" value="Luciferase-like_dom"/>
</dbReference>
<evidence type="ECO:0000256" key="3">
    <source>
        <dbReference type="ARBA" id="ARBA00023002"/>
    </source>
</evidence>
<dbReference type="InterPro" id="IPR050172">
    <property type="entry name" value="SsuD_RutA_monooxygenase"/>
</dbReference>
<comment type="caution">
    <text evidence="6">The sequence shown here is derived from an EMBL/GenBank/DDBJ whole genome shotgun (WGS) entry which is preliminary data.</text>
</comment>
<dbReference type="PANTHER" id="PTHR42847:SF4">
    <property type="entry name" value="ALKANESULFONATE MONOOXYGENASE-RELATED"/>
    <property type="match status" value="1"/>
</dbReference>
<dbReference type="SUPFAM" id="SSF51679">
    <property type="entry name" value="Bacterial luciferase-like"/>
    <property type="match status" value="1"/>
</dbReference>
<dbReference type="Gene3D" id="3.20.20.30">
    <property type="entry name" value="Luciferase-like domain"/>
    <property type="match status" value="1"/>
</dbReference>
<reference evidence="6 7" key="1">
    <citation type="journal article" date="2016" name="Antonie Van Leeuwenhoek">
        <title>Nocardia donostiensis sp. nov., isolated from human respiratory specimens.</title>
        <authorList>
            <person name="Ercibengoa M."/>
            <person name="Bell M."/>
            <person name="Marimon J.M."/>
            <person name="Humrighouse B."/>
            <person name="Klenk H.P."/>
            <person name="Potter G."/>
            <person name="Perez-Trallero E."/>
        </authorList>
    </citation>
    <scope>NUCLEOTIDE SEQUENCE [LARGE SCALE GENOMIC DNA]</scope>
    <source>
        <strain evidence="6 7">X1655</strain>
    </source>
</reference>
<evidence type="ECO:0000256" key="2">
    <source>
        <dbReference type="ARBA" id="ARBA00022643"/>
    </source>
</evidence>
<proteinExistence type="predicted"/>
<dbReference type="InterPro" id="IPR019923">
    <property type="entry name" value="Lucif-like_OxRdtase_MSMEG_2516"/>
</dbReference>
<keyword evidence="1" id="KW-0285">Flavoprotein</keyword>
<protein>
    <submittedName>
        <fullName evidence="6">F420-dependent oxidoreductase</fullName>
    </submittedName>
</protein>
<dbReference type="NCBIfam" id="TIGR03621">
    <property type="entry name" value="F420_MSMEG_2516"/>
    <property type="match status" value="1"/>
</dbReference>
<dbReference type="GO" id="GO:0008726">
    <property type="term" value="F:alkanesulfonate monooxygenase activity"/>
    <property type="evidence" value="ECO:0007669"/>
    <property type="project" value="TreeGrafter"/>
</dbReference>
<accession>A0A1W0BLZ7</accession>
<dbReference type="STRING" id="1538463.B0T36_07135"/>
<dbReference type="Proteomes" id="UP000188836">
    <property type="component" value="Unassembled WGS sequence"/>
</dbReference>
<organism evidence="6 7">
    <name type="scientific">Nocardia donostiensis</name>
    <dbReference type="NCBI Taxonomy" id="1538463"/>
    <lineage>
        <taxon>Bacteria</taxon>
        <taxon>Bacillati</taxon>
        <taxon>Actinomycetota</taxon>
        <taxon>Actinomycetes</taxon>
        <taxon>Mycobacteriales</taxon>
        <taxon>Nocardiaceae</taxon>
        <taxon>Nocardia</taxon>
    </lineage>
</organism>
<dbReference type="PANTHER" id="PTHR42847">
    <property type="entry name" value="ALKANESULFONATE MONOOXYGENASE"/>
    <property type="match status" value="1"/>
</dbReference>
<evidence type="ECO:0000256" key="1">
    <source>
        <dbReference type="ARBA" id="ARBA00022630"/>
    </source>
</evidence>
<dbReference type="EMBL" id="MUMY01000002">
    <property type="protein sequence ID" value="ONM50085.1"/>
    <property type="molecule type" value="Genomic_DNA"/>
</dbReference>
<name>A0A1W0BLZ7_9NOCA</name>
<evidence type="ECO:0000313" key="6">
    <source>
        <dbReference type="EMBL" id="ONM50085.1"/>
    </source>
</evidence>
<dbReference type="RefSeq" id="WP_077114905.1">
    <property type="nucleotide sequence ID" value="NZ_MUKP01000002.1"/>
</dbReference>
<dbReference type="Pfam" id="PF00296">
    <property type="entry name" value="Bac_luciferase"/>
    <property type="match status" value="1"/>
</dbReference>
<keyword evidence="2" id="KW-0288">FMN</keyword>
<gene>
    <name evidence="6" type="ORF">B0T46_03040</name>
</gene>
<evidence type="ECO:0000313" key="7">
    <source>
        <dbReference type="Proteomes" id="UP000188836"/>
    </source>
</evidence>
<dbReference type="InterPro" id="IPR036661">
    <property type="entry name" value="Luciferase-like_sf"/>
</dbReference>
<keyword evidence="4" id="KW-0503">Monooxygenase</keyword>